<dbReference type="Proteomes" id="UP001597383">
    <property type="component" value="Unassembled WGS sequence"/>
</dbReference>
<keyword evidence="2" id="KW-1185">Reference proteome</keyword>
<organism evidence="1 2">
    <name type="scientific">Ornithinibacillus salinisoli</name>
    <dbReference type="NCBI Taxonomy" id="1848459"/>
    <lineage>
        <taxon>Bacteria</taxon>
        <taxon>Bacillati</taxon>
        <taxon>Bacillota</taxon>
        <taxon>Bacilli</taxon>
        <taxon>Bacillales</taxon>
        <taxon>Bacillaceae</taxon>
        <taxon>Ornithinibacillus</taxon>
    </lineage>
</organism>
<dbReference type="EMBL" id="JBHUHQ010000020">
    <property type="protein sequence ID" value="MFD2045705.1"/>
    <property type="molecule type" value="Genomic_DNA"/>
</dbReference>
<name>A0ABW4W5V9_9BACI</name>
<dbReference type="RefSeq" id="WP_377558343.1">
    <property type="nucleotide sequence ID" value="NZ_JBHUHQ010000020.1"/>
</dbReference>
<gene>
    <name evidence="1" type="ORF">ACFSJF_15625</name>
</gene>
<evidence type="ECO:0000313" key="2">
    <source>
        <dbReference type="Proteomes" id="UP001597383"/>
    </source>
</evidence>
<sequence>MIKLTIDQIKLAEQLLIMVMKKEPIVEYKELGDRISPPMFHRQVPGNIEVISKLCYQLGLPFLSTKVVTKGINVPGEGFYKLYTQYFPEAKKLTPNEVFSEELKKIRECTRCFLFKRTKRTRRYLLFQKSWDECTKWFSSTLSI</sequence>
<protein>
    <recommendedName>
        <fullName evidence="3">DUF2513 domain-containing protein</fullName>
    </recommendedName>
</protein>
<accession>A0ABW4W5V9</accession>
<comment type="caution">
    <text evidence="1">The sequence shown here is derived from an EMBL/GenBank/DDBJ whole genome shotgun (WGS) entry which is preliminary data.</text>
</comment>
<evidence type="ECO:0000313" key="1">
    <source>
        <dbReference type="EMBL" id="MFD2045705.1"/>
    </source>
</evidence>
<reference evidence="2" key="1">
    <citation type="journal article" date="2019" name="Int. J. Syst. Evol. Microbiol.">
        <title>The Global Catalogue of Microorganisms (GCM) 10K type strain sequencing project: providing services to taxonomists for standard genome sequencing and annotation.</title>
        <authorList>
            <consortium name="The Broad Institute Genomics Platform"/>
            <consortium name="The Broad Institute Genome Sequencing Center for Infectious Disease"/>
            <person name="Wu L."/>
            <person name="Ma J."/>
        </authorList>
    </citation>
    <scope>NUCLEOTIDE SEQUENCE [LARGE SCALE GENOMIC DNA]</scope>
    <source>
        <strain evidence="2">R28</strain>
    </source>
</reference>
<proteinExistence type="predicted"/>
<evidence type="ECO:0008006" key="3">
    <source>
        <dbReference type="Google" id="ProtNLM"/>
    </source>
</evidence>